<feature type="region of interest" description="Disordered" evidence="6">
    <location>
        <begin position="1"/>
        <end position="26"/>
    </location>
</feature>
<dbReference type="eggNOG" id="arCOG04185">
    <property type="taxonomic scope" value="Archaea"/>
</dbReference>
<keyword evidence="9" id="KW-1185">Reference proteome</keyword>
<dbReference type="SMART" id="SM01387">
    <property type="entry name" value="Ribosomal_S15"/>
    <property type="match status" value="1"/>
</dbReference>
<dbReference type="Gene3D" id="1.10.287.10">
    <property type="entry name" value="S15/NS1, RNA-binding"/>
    <property type="match status" value="1"/>
</dbReference>
<dbReference type="PANTHER" id="PTHR11885:SF6">
    <property type="entry name" value="SMALL RIBOSOMAL SUBUNIT PROTEIN US15"/>
    <property type="match status" value="1"/>
</dbReference>
<evidence type="ECO:0000256" key="5">
    <source>
        <dbReference type="RuleBase" id="RU003919"/>
    </source>
</evidence>
<dbReference type="Pfam" id="PF00312">
    <property type="entry name" value="Ribosomal_S15"/>
    <property type="match status" value="1"/>
</dbReference>
<accession>D9Q2G9</accession>
<name>D9Q2G9_ACIS3</name>
<feature type="compositionally biased region" description="Basic residues" evidence="6">
    <location>
        <begin position="1"/>
        <end position="17"/>
    </location>
</feature>
<dbReference type="GeneID" id="9499350"/>
<dbReference type="AlphaFoldDB" id="D9Q2G9"/>
<evidence type="ECO:0000256" key="6">
    <source>
        <dbReference type="SAM" id="MobiDB-lite"/>
    </source>
</evidence>
<dbReference type="Gene3D" id="4.10.860.130">
    <property type="match status" value="1"/>
</dbReference>
<dbReference type="EMBL" id="CP001742">
    <property type="protein sequence ID" value="ADL19507.1"/>
    <property type="molecule type" value="Genomic_DNA"/>
</dbReference>
<dbReference type="PROSITE" id="PS00362">
    <property type="entry name" value="RIBOSOMAL_S15"/>
    <property type="match status" value="1"/>
</dbReference>
<dbReference type="Proteomes" id="UP000000346">
    <property type="component" value="Chromosome"/>
</dbReference>
<dbReference type="SUPFAM" id="SSF47060">
    <property type="entry name" value="S15/NS1 RNA-binding domain"/>
    <property type="match status" value="1"/>
</dbReference>
<evidence type="ECO:0000313" key="9">
    <source>
        <dbReference type="Proteomes" id="UP000000346"/>
    </source>
</evidence>
<evidence type="ECO:0000313" key="8">
    <source>
        <dbReference type="EMBL" id="ADL19507.1"/>
    </source>
</evidence>
<reference evidence="8 9" key="1">
    <citation type="journal article" date="2010" name="Appl. Environ. Microbiol.">
        <title>The genome sequence of the crenarchaeon Acidilobus saccharovorans supports a new order, Acidilobales, and suggests an important ecological role in terrestrial acidic hot springs.</title>
        <authorList>
            <person name="Mardanov A.V."/>
            <person name="Svetlitchnyi V.A."/>
            <person name="Beletsky A.V."/>
            <person name="Prokofeva M.I."/>
            <person name="Bonch-Osmolovskaya E.A."/>
            <person name="Ravin N.V."/>
            <person name="Skryabin K.G."/>
        </authorList>
    </citation>
    <scope>NUCLEOTIDE SEQUENCE [LARGE SCALE GENOMIC DNA]</scope>
    <source>
        <strain evidence="9">DSM 16705 / JCM 18335 / VKM B-2471 / 345-15</strain>
    </source>
</reference>
<dbReference type="InterPro" id="IPR012606">
    <property type="entry name" value="Ribosomal_uS15_N"/>
</dbReference>
<dbReference type="KEGG" id="asc:ASAC_1102"/>
<dbReference type="GO" id="GO:0070181">
    <property type="term" value="F:small ribosomal subunit rRNA binding"/>
    <property type="evidence" value="ECO:0007669"/>
    <property type="project" value="TreeGrafter"/>
</dbReference>
<proteinExistence type="inferred from homology"/>
<dbReference type="SMART" id="SM01386">
    <property type="entry name" value="Ribosomal_S13_N"/>
    <property type="match status" value="1"/>
</dbReference>
<evidence type="ECO:0000256" key="1">
    <source>
        <dbReference type="ARBA" id="ARBA00008434"/>
    </source>
</evidence>
<comment type="subunit">
    <text evidence="4">Part of the 30S ribosomal subunit.</text>
</comment>
<comment type="similarity">
    <text evidence="1 4 5">Belongs to the universal ribosomal protein uS15 family.</text>
</comment>
<keyword evidence="3 4" id="KW-0687">Ribonucleoprotein</keyword>
<gene>
    <name evidence="4" type="primary">rps15</name>
    <name evidence="8" type="ordered locus">ASAC_1102</name>
</gene>
<organism evidence="8 9">
    <name type="scientific">Acidilobus saccharovorans (strain DSM 16705 / JCM 18335 / VKM B-2471 / 345-15)</name>
    <dbReference type="NCBI Taxonomy" id="666510"/>
    <lineage>
        <taxon>Archaea</taxon>
        <taxon>Thermoproteota</taxon>
        <taxon>Thermoprotei</taxon>
        <taxon>Acidilobales</taxon>
        <taxon>Acidilobaceae</taxon>
        <taxon>Acidilobus</taxon>
    </lineage>
</organism>
<dbReference type="InterPro" id="IPR000589">
    <property type="entry name" value="Ribosomal_uS15"/>
</dbReference>
<evidence type="ECO:0000259" key="7">
    <source>
        <dbReference type="SMART" id="SM01386"/>
    </source>
</evidence>
<evidence type="ECO:0000256" key="4">
    <source>
        <dbReference type="HAMAP-Rule" id="MF_01343"/>
    </source>
</evidence>
<protein>
    <recommendedName>
        <fullName evidence="4">Small ribosomal subunit protein uS15</fullName>
    </recommendedName>
</protein>
<dbReference type="InterPro" id="IPR023029">
    <property type="entry name" value="Ribosomal_uS15_arc_euk"/>
</dbReference>
<dbReference type="GO" id="GO:0022627">
    <property type="term" value="C:cytosolic small ribosomal subunit"/>
    <property type="evidence" value="ECO:0007669"/>
    <property type="project" value="TreeGrafter"/>
</dbReference>
<evidence type="ECO:0000256" key="2">
    <source>
        <dbReference type="ARBA" id="ARBA00022980"/>
    </source>
</evidence>
<dbReference type="GO" id="GO:0006412">
    <property type="term" value="P:translation"/>
    <property type="evidence" value="ECO:0007669"/>
    <property type="project" value="UniProtKB-UniRule"/>
</dbReference>
<dbReference type="InParanoid" id="D9Q2G9"/>
<dbReference type="HAMAP" id="MF_01343_A">
    <property type="entry name" value="Ribosomal_uS15_A"/>
    <property type="match status" value="1"/>
</dbReference>
<sequence length="152" mass="17563">MHKKSRKGQSHSTRPAHPRPPSWLSLTPDEIETIIEQLAQKGYTPSQIGLILRDQFGVPLVKPILGKNITDVLKERGLEPKIPEDLFNLMKRAVNLRRHLQEHPKDFDSKRGLILVESRIRRLVRYYKEVGKLPSDWEYDPERARLLVAGSS</sequence>
<dbReference type="FunFam" id="1.10.287.10:FF:000003">
    <property type="entry name" value="40S ribosomal protein S13"/>
    <property type="match status" value="1"/>
</dbReference>
<feature type="domain" description="Small ribosomal subunit protein uS15 N-terminal" evidence="7">
    <location>
        <begin position="1"/>
        <end position="58"/>
    </location>
</feature>
<dbReference type="PANTHER" id="PTHR11885">
    <property type="entry name" value="RIBOSOMAL PROTEIN S15P/S13E"/>
    <property type="match status" value="1"/>
</dbReference>
<dbReference type="CDD" id="cd00353">
    <property type="entry name" value="Ribosomal_S15p_S13e"/>
    <property type="match status" value="1"/>
</dbReference>
<dbReference type="OrthoDB" id="6533at2157"/>
<dbReference type="NCBIfam" id="NF006331">
    <property type="entry name" value="PRK08561.1"/>
    <property type="match status" value="1"/>
</dbReference>
<dbReference type="FunCoup" id="D9Q2G9">
    <property type="interactions" value="167"/>
</dbReference>
<dbReference type="Pfam" id="PF08069">
    <property type="entry name" value="Ribosomal_S13_N"/>
    <property type="match status" value="1"/>
</dbReference>
<dbReference type="HOGENOM" id="CLU_090139_2_0_2"/>
<dbReference type="GO" id="GO:0003735">
    <property type="term" value="F:structural constituent of ribosome"/>
    <property type="evidence" value="ECO:0007669"/>
    <property type="project" value="InterPro"/>
</dbReference>
<dbReference type="InterPro" id="IPR009068">
    <property type="entry name" value="uS15_NS1_RNA-bd_sf"/>
</dbReference>
<dbReference type="STRING" id="666510.ASAC_1102"/>
<keyword evidence="2 4" id="KW-0689">Ribosomal protein</keyword>
<evidence type="ECO:0000256" key="3">
    <source>
        <dbReference type="ARBA" id="ARBA00023274"/>
    </source>
</evidence>
<dbReference type="RefSeq" id="WP_013267019.1">
    <property type="nucleotide sequence ID" value="NC_014374.1"/>
</dbReference>